<dbReference type="STRING" id="683840.U5H8M2"/>
<dbReference type="EMBL" id="AEIJ01000347">
    <property type="status" value="NOT_ANNOTATED_CDS"/>
    <property type="molecule type" value="Genomic_DNA"/>
</dbReference>
<sequence>MLIEQSEHEVSTATGPMTIFVVKPKMPEYPNAKFPGVVVWSEIYNVTGPVLRFANSIASQGYIVACPVVFHEFTGPAALAYDVPGTDAGNAYKVKKVLSAYDEDAKKAVDLLMEHKNCNGRIGTTGMCLGGHLAFRNALDPRVLASVCYFPTDIHNGALSSTGDDSLVRASKGDLKGEVVLIFGTQDGHVPLAGRNLIRQQLNSAGLKMTFLELQANHAFIRDELSKGRFDAAISKVCFELLLETFGRTIGRDLGERVVQSKGDEKLVC</sequence>
<gene>
    <name evidence="2" type="ORF">MVLG_03578</name>
</gene>
<proteinExistence type="predicted"/>
<dbReference type="GO" id="GO:0016787">
    <property type="term" value="F:hydrolase activity"/>
    <property type="evidence" value="ECO:0007669"/>
    <property type="project" value="InterPro"/>
</dbReference>
<dbReference type="PANTHER" id="PTHR47562:SF2">
    <property type="entry name" value="CARBOXYMETHYLENEBUTENOLIDASE-RELATED"/>
    <property type="match status" value="1"/>
</dbReference>
<reference evidence="4" key="1">
    <citation type="submission" date="2010-11" db="EMBL/GenBank/DDBJ databases">
        <title>The genome sequence of Microbotryum violaceum strain p1A1 Lamole.</title>
        <authorList>
            <person name="Cuomo C."/>
            <person name="Perlin M."/>
            <person name="Young S.K."/>
            <person name="Zeng Q."/>
            <person name="Gargeya S."/>
            <person name="Alvarado L."/>
            <person name="Berlin A."/>
            <person name="Chapman S.B."/>
            <person name="Chen Z."/>
            <person name="Freedman E."/>
            <person name="Gellesch M."/>
            <person name="Goldberg J."/>
            <person name="Griggs A."/>
            <person name="Gujja S."/>
            <person name="Heilman E."/>
            <person name="Heiman D."/>
            <person name="Howarth C."/>
            <person name="Mehta T."/>
            <person name="Neiman D."/>
            <person name="Pearson M."/>
            <person name="Roberts A."/>
            <person name="Saif S."/>
            <person name="Shea T."/>
            <person name="Shenoy N."/>
            <person name="Sisk P."/>
            <person name="Stolte C."/>
            <person name="Sykes S."/>
            <person name="White J."/>
            <person name="Yandava C."/>
            <person name="Haas B."/>
            <person name="Nusbaum C."/>
            <person name="Birren B."/>
        </authorList>
    </citation>
    <scope>NUCLEOTIDE SEQUENCE [LARGE SCALE GENOMIC DNA]</scope>
    <source>
        <strain evidence="4">p1A1 Lamole</strain>
    </source>
</reference>
<dbReference type="OMA" id="CATCFFP"/>
<dbReference type="OrthoDB" id="58297at2759"/>
<evidence type="ECO:0000313" key="3">
    <source>
        <dbReference type="EnsemblFungi" id="MVLG_03578T0"/>
    </source>
</evidence>
<name>U5H8M2_USTV1</name>
<reference evidence="2" key="2">
    <citation type="submission" date="2010-11" db="EMBL/GenBank/DDBJ databases">
        <authorList>
            <consortium name="The Broad Institute Genome Sequencing Platform"/>
            <person name="Earl A."/>
            <person name="Ward D."/>
            <person name="Feldgarden M."/>
            <person name="Gevers D."/>
            <person name="Butler R."/>
            <person name="Young S.K."/>
            <person name="Zeng Q."/>
            <person name="Gargeya S."/>
            <person name="Fitzgerald M."/>
            <person name="Haas B."/>
            <person name="Abouelleil A."/>
            <person name="Alvarado L."/>
            <person name="Arachchi H.M."/>
            <person name="Berlin A."/>
            <person name="Brown A."/>
            <person name="Chapman S.B."/>
            <person name="Chen Z."/>
            <person name="Dunbar C."/>
            <person name="Freedman E."/>
            <person name="Gearin G."/>
            <person name="Gellesch M."/>
            <person name="Goldberg J."/>
            <person name="Griggs A."/>
            <person name="Gujja S."/>
            <person name="Heilman E."/>
            <person name="Heiman D."/>
            <person name="Howarth C."/>
            <person name="Larson L."/>
            <person name="Lui A."/>
            <person name="MacDonald P.J.P."/>
            <person name="Mehta T."/>
            <person name="Montmayeur A."/>
            <person name="Murphy C."/>
            <person name="Neiman D."/>
            <person name="Pearson M."/>
            <person name="Priest M."/>
            <person name="Roberts A."/>
            <person name="Saif S."/>
            <person name="Shea T."/>
            <person name="Shenoy N."/>
            <person name="Sisk P."/>
            <person name="Stolte C."/>
            <person name="Sykes S."/>
            <person name="White J."/>
            <person name="Yandava C."/>
            <person name="Wortman J."/>
            <person name="Nusbaum C."/>
            <person name="Birren B."/>
        </authorList>
    </citation>
    <scope>NUCLEOTIDE SEQUENCE</scope>
    <source>
        <strain evidence="2">P1A1 Lamole</strain>
    </source>
</reference>
<dbReference type="Pfam" id="PF01738">
    <property type="entry name" value="DLH"/>
    <property type="match status" value="1"/>
</dbReference>
<organism evidence="2">
    <name type="scientific">Microbotryum lychnidis-dioicae (strain p1A1 Lamole / MvSl-1064)</name>
    <name type="common">Anther smut fungus</name>
    <dbReference type="NCBI Taxonomy" id="683840"/>
    <lineage>
        <taxon>Eukaryota</taxon>
        <taxon>Fungi</taxon>
        <taxon>Dikarya</taxon>
        <taxon>Basidiomycota</taxon>
        <taxon>Pucciniomycotina</taxon>
        <taxon>Microbotryomycetes</taxon>
        <taxon>Microbotryales</taxon>
        <taxon>Microbotryaceae</taxon>
        <taxon>Microbotryum</taxon>
    </lineage>
</organism>
<evidence type="ECO:0000313" key="4">
    <source>
        <dbReference type="Proteomes" id="UP000017200"/>
    </source>
</evidence>
<reference evidence="3" key="4">
    <citation type="submission" date="2015-06" db="UniProtKB">
        <authorList>
            <consortium name="EnsemblFungi"/>
        </authorList>
    </citation>
    <scope>IDENTIFICATION</scope>
</reference>
<keyword evidence="4" id="KW-1185">Reference proteome</keyword>
<dbReference type="AlphaFoldDB" id="U5H8M2"/>
<evidence type="ECO:0000259" key="1">
    <source>
        <dbReference type="Pfam" id="PF01738"/>
    </source>
</evidence>
<protein>
    <submittedName>
        <fullName evidence="2">Carboxymethylenebutenolidase</fullName>
    </submittedName>
</protein>
<dbReference type="Proteomes" id="UP000017200">
    <property type="component" value="Unassembled WGS sequence"/>
</dbReference>
<dbReference type="PANTHER" id="PTHR47562">
    <property type="match status" value="1"/>
</dbReference>
<dbReference type="Gene3D" id="3.40.50.1820">
    <property type="entry name" value="alpha/beta hydrolase"/>
    <property type="match status" value="1"/>
</dbReference>
<dbReference type="InterPro" id="IPR029058">
    <property type="entry name" value="AB_hydrolase_fold"/>
</dbReference>
<feature type="domain" description="Dienelactone hydrolase" evidence="1">
    <location>
        <begin position="30"/>
        <end position="247"/>
    </location>
</feature>
<reference evidence="2 4" key="3">
    <citation type="journal article" date="2015" name="BMC Genomics">
        <title>Sex and parasites: genomic and transcriptomic analysis of Microbotryum lychnidis-dioicae, the biotrophic and plant-castrating anther smut fungus.</title>
        <authorList>
            <person name="Perlin M.H."/>
            <person name="Amselem J."/>
            <person name="Fontanillas E."/>
            <person name="Toh S.S."/>
            <person name="Chen Z."/>
            <person name="Goldberg J."/>
            <person name="Duplessis S."/>
            <person name="Henrissat B."/>
            <person name="Young S."/>
            <person name="Zeng Q."/>
            <person name="Aguileta G."/>
            <person name="Petit E."/>
            <person name="Badouin H."/>
            <person name="Andrews J."/>
            <person name="Razeeq D."/>
            <person name="Gabaldon T."/>
            <person name="Quesneville H."/>
            <person name="Giraud T."/>
            <person name="Hood M.E."/>
            <person name="Schultz D.J."/>
            <person name="Cuomo C.A."/>
        </authorList>
    </citation>
    <scope>NUCLEOTIDE SEQUENCE [LARGE SCALE GENOMIC DNA]</scope>
    <source>
        <strain evidence="2">P1A1 Lamole</strain>
        <strain evidence="4">p1A1 Lamole</strain>
    </source>
</reference>
<evidence type="ECO:0000313" key="2">
    <source>
        <dbReference type="EMBL" id="KDE06021.1"/>
    </source>
</evidence>
<accession>U5H8M2</accession>
<dbReference type="InterPro" id="IPR002925">
    <property type="entry name" value="Dienelactn_hydro"/>
</dbReference>
<dbReference type="InParanoid" id="U5H8M2"/>
<dbReference type="EMBL" id="GL541677">
    <property type="protein sequence ID" value="KDE06021.1"/>
    <property type="molecule type" value="Genomic_DNA"/>
</dbReference>
<dbReference type="EnsemblFungi" id="MVLG_03578T0">
    <property type="protein sequence ID" value="MVLG_03578T0"/>
    <property type="gene ID" value="MVLG_03578"/>
</dbReference>
<dbReference type="SUPFAM" id="SSF53474">
    <property type="entry name" value="alpha/beta-Hydrolases"/>
    <property type="match status" value="1"/>
</dbReference>